<dbReference type="KEGG" id="kphy:AOZ06_09755"/>
<dbReference type="STRING" id="860235.AOZ06_09755"/>
<reference evidence="2 3" key="1">
    <citation type="submission" date="2015-07" db="EMBL/GenBank/DDBJ databases">
        <title>Genome sequencing of Kibdelosporangium phytohabitans.</title>
        <authorList>
            <person name="Qin S."/>
            <person name="Xing K."/>
        </authorList>
    </citation>
    <scope>NUCLEOTIDE SEQUENCE [LARGE SCALE GENOMIC DNA]</scope>
    <source>
        <strain evidence="2 3">KLBMP1111</strain>
    </source>
</reference>
<evidence type="ECO:0000313" key="3">
    <source>
        <dbReference type="Proteomes" id="UP000063699"/>
    </source>
</evidence>
<dbReference type="Gene3D" id="3.60.70.12">
    <property type="entry name" value="L-amino peptidase D-ALA esterase/amidase"/>
    <property type="match status" value="1"/>
</dbReference>
<dbReference type="CDD" id="cd02252">
    <property type="entry name" value="nylC_like"/>
    <property type="match status" value="1"/>
</dbReference>
<comment type="similarity">
    <text evidence="1">Belongs to the peptidase S58 family.</text>
</comment>
<evidence type="ECO:0008006" key="4">
    <source>
        <dbReference type="Google" id="ProtNLM"/>
    </source>
</evidence>
<proteinExistence type="inferred from homology"/>
<accession>A0A0N9HUH6</accession>
<organism evidence="2 3">
    <name type="scientific">Kibdelosporangium phytohabitans</name>
    <dbReference type="NCBI Taxonomy" id="860235"/>
    <lineage>
        <taxon>Bacteria</taxon>
        <taxon>Bacillati</taxon>
        <taxon>Actinomycetota</taxon>
        <taxon>Actinomycetes</taxon>
        <taxon>Pseudonocardiales</taxon>
        <taxon>Pseudonocardiaceae</taxon>
        <taxon>Kibdelosporangium</taxon>
    </lineage>
</organism>
<dbReference type="RefSeq" id="WP_054289139.1">
    <property type="nucleotide sequence ID" value="NZ_CP012752.1"/>
</dbReference>
<sequence>MTVPNGPASKSTTPGPLNAITDVEGLQVGHHHQVGDGWATGTTVILTPPRTVGAVDARGGAPGTRETDTLLPENLVQYVNAVCLSGGSAYGLAAADGVMQWLAERNLGLPVGTRPHEVVPIVPSAVLFDLPVNAWGNRPDAKFGSAACEAASDGPVVQGSVGAGTGARVGSLKGGVGTASTVVDGFTVGALAVVNAVGEAVDELTGVPYAAGFGVTGEFGGPWPNRAATLPDIPRRLLNTTIGVIAVDAKLVKAETRRLAVAAHDGLARAVHPAHSMFDGDTIFALATGANALAEDDGYAKQPLRALGLDRLCTAAADTFSRAMVHGLLAAQANGELPAYLDLWPEKAHGAGAL</sequence>
<evidence type="ECO:0000313" key="2">
    <source>
        <dbReference type="EMBL" id="ALG07169.1"/>
    </source>
</evidence>
<gene>
    <name evidence="2" type="ORF">AOZ06_09755</name>
</gene>
<dbReference type="AlphaFoldDB" id="A0A0N9HUH6"/>
<dbReference type="EMBL" id="CP012752">
    <property type="protein sequence ID" value="ALG07169.1"/>
    <property type="molecule type" value="Genomic_DNA"/>
</dbReference>
<dbReference type="PANTHER" id="PTHR36512:SF3">
    <property type="entry name" value="BLR5678 PROTEIN"/>
    <property type="match status" value="1"/>
</dbReference>
<dbReference type="InterPro" id="IPR016117">
    <property type="entry name" value="ArgJ-like_dom_sf"/>
</dbReference>
<dbReference type="SUPFAM" id="SSF56266">
    <property type="entry name" value="DmpA/ArgJ-like"/>
    <property type="match status" value="1"/>
</dbReference>
<dbReference type="GO" id="GO:0004177">
    <property type="term" value="F:aminopeptidase activity"/>
    <property type="evidence" value="ECO:0007669"/>
    <property type="project" value="TreeGrafter"/>
</dbReference>
<name>A0A0N9HUH6_9PSEU</name>
<evidence type="ECO:0000256" key="1">
    <source>
        <dbReference type="ARBA" id="ARBA00007068"/>
    </source>
</evidence>
<dbReference type="InterPro" id="IPR005321">
    <property type="entry name" value="Peptidase_S58_DmpA"/>
</dbReference>
<dbReference type="PANTHER" id="PTHR36512">
    <property type="entry name" value="D-AMINOPEPTIDASE"/>
    <property type="match status" value="1"/>
</dbReference>
<protein>
    <recommendedName>
        <fullName evidence="4">Hydrolase</fullName>
    </recommendedName>
</protein>
<keyword evidence="3" id="KW-1185">Reference proteome</keyword>
<dbReference type="Pfam" id="PF03576">
    <property type="entry name" value="Peptidase_S58"/>
    <property type="match status" value="1"/>
</dbReference>
<dbReference type="OrthoDB" id="9808347at2"/>
<dbReference type="Proteomes" id="UP000063699">
    <property type="component" value="Chromosome"/>
</dbReference>